<dbReference type="EMBL" id="JAWDET010000006">
    <property type="protein sequence ID" value="MDU0242482.1"/>
    <property type="molecule type" value="Genomic_DNA"/>
</dbReference>
<proteinExistence type="predicted"/>
<comment type="caution">
    <text evidence="1">The sequence shown here is derived from an EMBL/GenBank/DDBJ whole genome shotgun (WGS) entry which is preliminary data.</text>
</comment>
<evidence type="ECO:0000313" key="1">
    <source>
        <dbReference type="EMBL" id="MDU0242482.1"/>
    </source>
</evidence>
<gene>
    <name evidence="1" type="ORF">RVH43_18195</name>
</gene>
<evidence type="ECO:0000313" key="2">
    <source>
        <dbReference type="Proteomes" id="UP001181239"/>
    </source>
</evidence>
<protein>
    <submittedName>
        <fullName evidence="1">Uncharacterized protein</fullName>
    </submittedName>
</protein>
<dbReference type="RefSeq" id="WP_315977089.1">
    <property type="nucleotide sequence ID" value="NZ_JAWDET010000006.1"/>
</dbReference>
<name>A0AAE4I9T3_PHOVU</name>
<dbReference type="Proteomes" id="UP001181239">
    <property type="component" value="Unassembled WGS sequence"/>
</dbReference>
<accession>A0AAE4I9T3</accession>
<organism evidence="1 2">
    <name type="scientific">Phocaeicola vulgatus</name>
    <name type="common">Bacteroides vulgatus</name>
    <dbReference type="NCBI Taxonomy" id="821"/>
    <lineage>
        <taxon>Bacteria</taxon>
        <taxon>Pseudomonadati</taxon>
        <taxon>Bacteroidota</taxon>
        <taxon>Bacteroidia</taxon>
        <taxon>Bacteroidales</taxon>
        <taxon>Bacteroidaceae</taxon>
        <taxon>Phocaeicola</taxon>
    </lineage>
</organism>
<sequence>MPYLASMYPKKRCSALLRFATEEDQSAGKVLSLVSTQCWFERMKAAASCDA</sequence>
<dbReference type="AlphaFoldDB" id="A0AAE4I9T3"/>
<reference evidence="1" key="1">
    <citation type="submission" date="2023-10" db="EMBL/GenBank/DDBJ databases">
        <title>Genome of Potential pathogenic bacteria in Crohn's disease.</title>
        <authorList>
            <person name="Rodriguez-Palacios A."/>
        </authorList>
    </citation>
    <scope>NUCLEOTIDE SEQUENCE</scope>
    <source>
        <strain evidence="1">CavFT-hAR11</strain>
    </source>
</reference>